<evidence type="ECO:0000313" key="6">
    <source>
        <dbReference type="Proteomes" id="UP001623592"/>
    </source>
</evidence>
<evidence type="ECO:0000259" key="3">
    <source>
        <dbReference type="Pfam" id="PF00890"/>
    </source>
</evidence>
<dbReference type="PANTHER" id="PTHR11632:SF73">
    <property type="entry name" value="BLR3196 PROTEIN"/>
    <property type="match status" value="1"/>
</dbReference>
<evidence type="ECO:0000256" key="2">
    <source>
        <dbReference type="ARBA" id="ARBA00023002"/>
    </source>
</evidence>
<keyword evidence="1" id="KW-0285">Flavoprotein</keyword>
<dbReference type="Pfam" id="PF00890">
    <property type="entry name" value="FAD_binding_2"/>
    <property type="match status" value="1"/>
</dbReference>
<reference evidence="5 6" key="1">
    <citation type="submission" date="2024-11" db="EMBL/GenBank/DDBJ databases">
        <authorList>
            <person name="Heng Y.C."/>
            <person name="Lim A.C.H."/>
            <person name="Lee J.K.Y."/>
            <person name="Kittelmann S."/>
        </authorList>
    </citation>
    <scope>NUCLEOTIDE SEQUENCE [LARGE SCALE GENOMIC DNA]</scope>
    <source>
        <strain evidence="5 6">WILCCON 0114</strain>
    </source>
</reference>
<feature type="domain" description="FAD-dependent oxidoreductase 2 FAD-binding" evidence="3">
    <location>
        <begin position="11"/>
        <end position="376"/>
    </location>
</feature>
<dbReference type="InterPro" id="IPR030664">
    <property type="entry name" value="SdhA/FrdA/AprA"/>
</dbReference>
<dbReference type="PRINTS" id="PR00411">
    <property type="entry name" value="PNDRDTASEI"/>
</dbReference>
<organism evidence="5 6">
    <name type="scientific">Clostridium neuense</name>
    <dbReference type="NCBI Taxonomy" id="1728934"/>
    <lineage>
        <taxon>Bacteria</taxon>
        <taxon>Bacillati</taxon>
        <taxon>Bacillota</taxon>
        <taxon>Clostridia</taxon>
        <taxon>Eubacteriales</taxon>
        <taxon>Clostridiaceae</taxon>
        <taxon>Clostridium</taxon>
    </lineage>
</organism>
<dbReference type="Proteomes" id="UP001623592">
    <property type="component" value="Unassembled WGS sequence"/>
</dbReference>
<dbReference type="NCBIfam" id="NF005331">
    <property type="entry name" value="PRK06854.1-2"/>
    <property type="match status" value="1"/>
</dbReference>
<dbReference type="Gene3D" id="3.50.50.60">
    <property type="entry name" value="FAD/NAD(P)-binding domain"/>
    <property type="match status" value="1"/>
</dbReference>
<sequence>MELSYEVLKTDLLVIGGGAAGCFAALSAAKKPSIQILIIEKANIKRSGCLAAGVNALNAYITENETPNSFVDYVKSEFNGVIREDLVYTAAKRLNSVTKEIERDGLTILKDENGNYVSRGKRSIKINGENIKPILSEAVNKKKNISVLNEVNAFDYIVKNGRVIGVYTFSIREPKVYVIYAKAVICSTGGAAGVYKPNNPGFSRHKMWYSPFNTGAGYAMGIRAGAEMTTFEMRFIALRCKDTIAPTGTIAQGVKILQVNSDLEEYIKEYGKPTTINRLYSTVMENLKGKGPCYLKTQGITENQVKDLFKAYLNMAPAQALRWFDNEINPSKQNVEIEGTEPYIVGGHGASGYWVDTSRKTTLDGLYAAGDVAGGSPKKYVTGCFAEGEIAAENAVKYIEKQSLEEIPKDEIDKKVRKLNSFFTNKSDFKDYELEEAMQKIMDEYCGGISQHYKYTNKKLEMAEKSIDKLLKLSLKLKASDCHELLFIYELIDRLYVAKTLIAHLKARKETRWKCYEENGSYPEKDDKNWLKYVNSVYKDGKINVIFRNLVGRNEFYEHKN</sequence>
<dbReference type="EC" id="1.8.99.2" evidence="5"/>
<gene>
    <name evidence="5" type="ORF">ACJDT4_18585</name>
</gene>
<dbReference type="Pfam" id="PF02910">
    <property type="entry name" value="Succ_DH_flav_C"/>
    <property type="match status" value="1"/>
</dbReference>
<dbReference type="InterPro" id="IPR037099">
    <property type="entry name" value="Fum_R/Succ_DH_flav-like_C_sf"/>
</dbReference>
<dbReference type="PIRSF" id="PIRSF000171">
    <property type="entry name" value="SDHA_APRA_LASPO"/>
    <property type="match status" value="1"/>
</dbReference>
<dbReference type="EMBL" id="JBJIAA010000017">
    <property type="protein sequence ID" value="MFL0252421.1"/>
    <property type="molecule type" value="Genomic_DNA"/>
</dbReference>
<protein>
    <submittedName>
        <fullName evidence="5">Adenylyl-sulfate reductase subunit alpha</fullName>
        <ecNumber evidence="5">1.8.99.2</ecNumber>
    </submittedName>
</protein>
<dbReference type="SUPFAM" id="SSF46977">
    <property type="entry name" value="Succinate dehydrogenase/fumarate reductase flavoprotein C-terminal domain"/>
    <property type="match status" value="1"/>
</dbReference>
<dbReference type="GO" id="GO:0009973">
    <property type="term" value="F:adenylyl-sulfate reductase activity"/>
    <property type="evidence" value="ECO:0007669"/>
    <property type="project" value="UniProtKB-EC"/>
</dbReference>
<dbReference type="InterPro" id="IPR015939">
    <property type="entry name" value="Fum_Rdtase/Succ_DH_flav-like_C"/>
</dbReference>
<comment type="caution">
    <text evidence="5">The sequence shown here is derived from an EMBL/GenBank/DDBJ whole genome shotgun (WGS) entry which is preliminary data.</text>
</comment>
<evidence type="ECO:0000256" key="1">
    <source>
        <dbReference type="ARBA" id="ARBA00022630"/>
    </source>
</evidence>
<dbReference type="PRINTS" id="PR00368">
    <property type="entry name" value="FADPNR"/>
</dbReference>
<dbReference type="SUPFAM" id="SSF56425">
    <property type="entry name" value="Succinate dehydrogenase/fumarate reductase flavoprotein, catalytic domain"/>
    <property type="match status" value="1"/>
</dbReference>
<dbReference type="Gene3D" id="1.20.58.100">
    <property type="entry name" value="Fumarate reductase/succinate dehydrogenase flavoprotein-like, C-terminal domain"/>
    <property type="match status" value="1"/>
</dbReference>
<dbReference type="InterPro" id="IPR027477">
    <property type="entry name" value="Succ_DH/fumarate_Rdtase_cat_sf"/>
</dbReference>
<dbReference type="Gene3D" id="3.90.700.10">
    <property type="entry name" value="Succinate dehydrogenase/fumarate reductase flavoprotein, catalytic domain"/>
    <property type="match status" value="1"/>
</dbReference>
<dbReference type="InterPro" id="IPR036188">
    <property type="entry name" value="FAD/NAD-bd_sf"/>
</dbReference>
<accession>A0ABW8TJD3</accession>
<evidence type="ECO:0000313" key="5">
    <source>
        <dbReference type="EMBL" id="MFL0252421.1"/>
    </source>
</evidence>
<name>A0ABW8TJD3_9CLOT</name>
<dbReference type="InterPro" id="IPR003953">
    <property type="entry name" value="FAD-dep_OxRdtase_2_FAD-bd"/>
</dbReference>
<feature type="domain" description="Fumarate reductase/succinate dehydrogenase flavoprotein-like C-terminal" evidence="4">
    <location>
        <begin position="436"/>
        <end position="543"/>
    </location>
</feature>
<dbReference type="RefSeq" id="WP_406789077.1">
    <property type="nucleotide sequence ID" value="NZ_JBJIAA010000017.1"/>
</dbReference>
<evidence type="ECO:0000259" key="4">
    <source>
        <dbReference type="Pfam" id="PF02910"/>
    </source>
</evidence>
<dbReference type="PANTHER" id="PTHR11632">
    <property type="entry name" value="SUCCINATE DEHYDROGENASE 2 FLAVOPROTEIN SUBUNIT"/>
    <property type="match status" value="1"/>
</dbReference>
<keyword evidence="6" id="KW-1185">Reference proteome</keyword>
<dbReference type="SUPFAM" id="SSF51905">
    <property type="entry name" value="FAD/NAD(P)-binding domain"/>
    <property type="match status" value="1"/>
</dbReference>
<proteinExistence type="predicted"/>
<keyword evidence="2 5" id="KW-0560">Oxidoreductase</keyword>